<feature type="transmembrane region" description="Helical" evidence="9">
    <location>
        <begin position="426"/>
        <end position="447"/>
    </location>
</feature>
<dbReference type="EMBL" id="LT985188">
    <property type="protein sequence ID" value="SPD87377.1"/>
    <property type="molecule type" value="Genomic_DNA"/>
</dbReference>
<keyword evidence="3" id="KW-0328">Glycosyltransferase</keyword>
<evidence type="ECO:0000256" key="1">
    <source>
        <dbReference type="ARBA" id="ARBA00004651"/>
    </source>
</evidence>
<keyword evidence="13" id="KW-1185">Reference proteome</keyword>
<dbReference type="Proteomes" id="UP000238164">
    <property type="component" value="Chromosome 1"/>
</dbReference>
<dbReference type="Pfam" id="PF13231">
    <property type="entry name" value="PMT_2"/>
    <property type="match status" value="1"/>
</dbReference>
<feature type="transmembrane region" description="Helical" evidence="9">
    <location>
        <begin position="211"/>
        <end position="236"/>
    </location>
</feature>
<evidence type="ECO:0000259" key="10">
    <source>
        <dbReference type="Pfam" id="PF13231"/>
    </source>
</evidence>
<feature type="transmembrane region" description="Helical" evidence="9">
    <location>
        <begin position="44"/>
        <end position="62"/>
    </location>
</feature>
<evidence type="ECO:0000313" key="13">
    <source>
        <dbReference type="Proteomes" id="UP000238164"/>
    </source>
</evidence>
<dbReference type="InterPro" id="IPR056785">
    <property type="entry name" value="YkcA/B-like_C"/>
</dbReference>
<dbReference type="AlphaFoldDB" id="A0A2N9JIT9"/>
<keyword evidence="7 9" id="KW-0472">Membrane</keyword>
<keyword evidence="5 9" id="KW-0812">Transmembrane</keyword>
<proteinExistence type="predicted"/>
<dbReference type="GO" id="GO:0016763">
    <property type="term" value="F:pentosyltransferase activity"/>
    <property type="evidence" value="ECO:0007669"/>
    <property type="project" value="TreeGrafter"/>
</dbReference>
<feature type="compositionally biased region" description="Low complexity" evidence="8">
    <location>
        <begin position="13"/>
        <end position="31"/>
    </location>
</feature>
<feature type="transmembrane region" description="Helical" evidence="9">
    <location>
        <begin position="332"/>
        <end position="351"/>
    </location>
</feature>
<comment type="subcellular location">
    <subcellularLocation>
        <location evidence="1">Cell membrane</location>
        <topology evidence="1">Multi-pass membrane protein</topology>
    </subcellularLocation>
</comment>
<dbReference type="GO" id="GO:0010041">
    <property type="term" value="P:response to iron(III) ion"/>
    <property type="evidence" value="ECO:0007669"/>
    <property type="project" value="TreeGrafter"/>
</dbReference>
<gene>
    <name evidence="12" type="ORF">MPLG2_2347</name>
</gene>
<evidence type="ECO:0000256" key="5">
    <source>
        <dbReference type="ARBA" id="ARBA00022692"/>
    </source>
</evidence>
<feature type="transmembrane region" description="Helical" evidence="9">
    <location>
        <begin position="156"/>
        <end position="175"/>
    </location>
</feature>
<feature type="transmembrane region" description="Helical" evidence="9">
    <location>
        <begin position="372"/>
        <end position="393"/>
    </location>
</feature>
<feature type="transmembrane region" description="Helical" evidence="9">
    <location>
        <begin position="114"/>
        <end position="136"/>
    </location>
</feature>
<evidence type="ECO:0000256" key="7">
    <source>
        <dbReference type="ARBA" id="ARBA00023136"/>
    </source>
</evidence>
<evidence type="ECO:0000256" key="8">
    <source>
        <dbReference type="SAM" id="MobiDB-lite"/>
    </source>
</evidence>
<feature type="region of interest" description="Disordered" evidence="8">
    <location>
        <begin position="514"/>
        <end position="569"/>
    </location>
</feature>
<dbReference type="PANTHER" id="PTHR33908">
    <property type="entry name" value="MANNOSYLTRANSFERASE YKCB-RELATED"/>
    <property type="match status" value="1"/>
</dbReference>
<feature type="domain" description="Putative mannosyltransferase YkcA/B-like C-terminal" evidence="11">
    <location>
        <begin position="581"/>
        <end position="671"/>
    </location>
</feature>
<feature type="domain" description="Glycosyltransferase RgtA/B/C/D-like" evidence="10">
    <location>
        <begin position="99"/>
        <end position="265"/>
    </location>
</feature>
<feature type="transmembrane region" description="Helical" evidence="9">
    <location>
        <begin position="399"/>
        <end position="419"/>
    </location>
</feature>
<evidence type="ECO:0000256" key="9">
    <source>
        <dbReference type="SAM" id="Phobius"/>
    </source>
</evidence>
<keyword evidence="4" id="KW-0808">Transferase</keyword>
<dbReference type="GO" id="GO:0009103">
    <property type="term" value="P:lipopolysaccharide biosynthetic process"/>
    <property type="evidence" value="ECO:0007669"/>
    <property type="project" value="UniProtKB-ARBA"/>
</dbReference>
<feature type="transmembrane region" description="Helical" evidence="9">
    <location>
        <begin position="248"/>
        <end position="268"/>
    </location>
</feature>
<keyword evidence="6 9" id="KW-1133">Transmembrane helix</keyword>
<dbReference type="PANTHER" id="PTHR33908:SF3">
    <property type="entry name" value="UNDECAPRENYL PHOSPHATE-ALPHA-4-AMINO-4-DEOXY-L-ARABINOSE ARABINOSYL TRANSFERASE"/>
    <property type="match status" value="1"/>
</dbReference>
<evidence type="ECO:0000256" key="4">
    <source>
        <dbReference type="ARBA" id="ARBA00022679"/>
    </source>
</evidence>
<evidence type="ECO:0000256" key="2">
    <source>
        <dbReference type="ARBA" id="ARBA00022475"/>
    </source>
</evidence>
<organism evidence="12 13">
    <name type="scientific">Micropruina glycogenica</name>
    <dbReference type="NCBI Taxonomy" id="75385"/>
    <lineage>
        <taxon>Bacteria</taxon>
        <taxon>Bacillati</taxon>
        <taxon>Actinomycetota</taxon>
        <taxon>Actinomycetes</taxon>
        <taxon>Propionibacteriales</taxon>
        <taxon>Nocardioidaceae</taxon>
        <taxon>Micropruina</taxon>
    </lineage>
</organism>
<keyword evidence="2" id="KW-1003">Cell membrane</keyword>
<evidence type="ECO:0000256" key="3">
    <source>
        <dbReference type="ARBA" id="ARBA00022676"/>
    </source>
</evidence>
<dbReference type="InterPro" id="IPR050297">
    <property type="entry name" value="LipidA_mod_glycosyltrf_83"/>
</dbReference>
<evidence type="ECO:0000256" key="6">
    <source>
        <dbReference type="ARBA" id="ARBA00022989"/>
    </source>
</evidence>
<evidence type="ECO:0000259" key="11">
    <source>
        <dbReference type="Pfam" id="PF24878"/>
    </source>
</evidence>
<dbReference type="RefSeq" id="WP_158681062.1">
    <property type="nucleotide sequence ID" value="NZ_BAAAGO010000060.1"/>
</dbReference>
<dbReference type="InterPro" id="IPR038731">
    <property type="entry name" value="RgtA/B/C-like"/>
</dbReference>
<protein>
    <submittedName>
        <fullName evidence="12">Putative integral membrane protein</fullName>
    </submittedName>
</protein>
<accession>A0A2N9JIT9</accession>
<name>A0A2N9JIT9_9ACTN</name>
<reference evidence="12 13" key="1">
    <citation type="submission" date="2018-02" db="EMBL/GenBank/DDBJ databases">
        <authorList>
            <person name="Cohen D.B."/>
            <person name="Kent A.D."/>
        </authorList>
    </citation>
    <scope>NUCLEOTIDE SEQUENCE [LARGE SCALE GENOMIC DNA]</scope>
    <source>
        <strain evidence="12">1</strain>
    </source>
</reference>
<feature type="compositionally biased region" description="Low complexity" evidence="8">
    <location>
        <begin position="546"/>
        <end position="562"/>
    </location>
</feature>
<dbReference type="OrthoDB" id="5241882at2"/>
<dbReference type="KEGG" id="mgg:MPLG2_2347"/>
<feature type="transmembrane region" description="Helical" evidence="9">
    <location>
        <begin position="453"/>
        <end position="473"/>
    </location>
</feature>
<dbReference type="GO" id="GO:0005886">
    <property type="term" value="C:plasma membrane"/>
    <property type="evidence" value="ECO:0007669"/>
    <property type="project" value="UniProtKB-SubCell"/>
</dbReference>
<evidence type="ECO:0000313" key="12">
    <source>
        <dbReference type="EMBL" id="SPD87377.1"/>
    </source>
</evidence>
<feature type="compositionally biased region" description="Gly residues" evidence="8">
    <location>
        <begin position="526"/>
        <end position="545"/>
    </location>
</feature>
<dbReference type="Pfam" id="PF24878">
    <property type="entry name" value="YkcB_C"/>
    <property type="match status" value="1"/>
</dbReference>
<feature type="region of interest" description="Disordered" evidence="8">
    <location>
        <begin position="1"/>
        <end position="33"/>
    </location>
</feature>
<sequence>MTTAIIDTDAGRPTAPDGTPPTSGTPAATAGRPSRAFSPVVRRVSLAVTLLAVLALYTWNLAASGYANSFYSAAVQAGAESWKAFFYGSLDAGNSITVDKTPGSLWLMALSVRIFGLSSWSILLPQALLGVGSAWILYGTVRRSLARSGSPNRAHWAGIVAALAFALTPAATLMFRFNNPDALMVFCYVAAAAVTLRAAETASRKKLALAGALVGLGFLAKMLQAFVILPSLVLAYAVAAPASWRKKIVDLLIAFAAMVVTFGWWIAIVELVPASWRPYIGGSQTNSILELTFGYNGLGRLNGDETGSVGNASGRWGQIGIGRMFVTLSGEMVSWLIPAALLLAVAGFVLLGRRGWGTTLRSGVETARTRTAGALALFASWLVINIAVFSYMAGIYHDYYTVALAPAIGGTLAIGGALAWTHRDTWVGRGSLALAAVVSAAWGIALARVAGGVYLTTSIVAGAVLVACAALFLFGRGVGRTLQTLAISASIVAGLAGPAAYSLNTAATPHTGSIVTAGPARTGISGSTGTGGGPNGGGRPGGQGQPPGQNQNGTGSSTRGSATRGGGMGGLINGANVSSQLLTMLTTDADGYTWVAATTGAQNAASYQLASGSAVMAIGGFNGSDPSPTLEQFQAYVAAGRIHYFIGGGNFGGQNGGSNAASQIAEWVAENYTATTVGGTTVYDLTAAK</sequence>